<dbReference type="EMBL" id="JACNJD010000266">
    <property type="protein sequence ID" value="MBC8178222.1"/>
    <property type="molecule type" value="Genomic_DNA"/>
</dbReference>
<comment type="caution">
    <text evidence="2">The sequence shown here is derived from an EMBL/GenBank/DDBJ whole genome shotgun (WGS) entry which is preliminary data.</text>
</comment>
<organism evidence="2 3">
    <name type="scientific">Candidatus Desulfacyla euxinica</name>
    <dbReference type="NCBI Taxonomy" id="2841693"/>
    <lineage>
        <taxon>Bacteria</taxon>
        <taxon>Deltaproteobacteria</taxon>
        <taxon>Candidatus Desulfacyla</taxon>
    </lineage>
</organism>
<protein>
    <submittedName>
        <fullName evidence="2">AAA family ATPase</fullName>
    </submittedName>
</protein>
<dbReference type="Gene3D" id="3.40.50.300">
    <property type="entry name" value="P-loop containing nucleotide triphosphate hydrolases"/>
    <property type="match status" value="1"/>
</dbReference>
<dbReference type="InterPro" id="IPR027417">
    <property type="entry name" value="P-loop_NTPase"/>
</dbReference>
<sequence length="71" mass="8400">MNWIERMVFLSGPRQVGKTTIVKQFSETWRDKGAYFSWDISSHRRWIFEVLKPIQTKFKGMSCTKPKLSSS</sequence>
<name>A0A8J6T536_9DELT</name>
<gene>
    <name evidence="2" type="ORF">H8E19_12530</name>
</gene>
<proteinExistence type="predicted"/>
<dbReference type="SUPFAM" id="SSF52540">
    <property type="entry name" value="P-loop containing nucleoside triphosphate hydrolases"/>
    <property type="match status" value="1"/>
</dbReference>
<evidence type="ECO:0000313" key="2">
    <source>
        <dbReference type="EMBL" id="MBC8178222.1"/>
    </source>
</evidence>
<evidence type="ECO:0000313" key="3">
    <source>
        <dbReference type="Proteomes" id="UP000650524"/>
    </source>
</evidence>
<accession>A0A8J6T536</accession>
<dbReference type="Pfam" id="PF13173">
    <property type="entry name" value="AAA_14"/>
    <property type="match status" value="1"/>
</dbReference>
<dbReference type="AlphaFoldDB" id="A0A8J6T536"/>
<feature type="domain" description="AAA" evidence="1">
    <location>
        <begin position="6"/>
        <end position="47"/>
    </location>
</feature>
<dbReference type="Proteomes" id="UP000650524">
    <property type="component" value="Unassembled WGS sequence"/>
</dbReference>
<reference evidence="2 3" key="1">
    <citation type="submission" date="2020-08" db="EMBL/GenBank/DDBJ databases">
        <title>Bridging the membrane lipid divide: bacteria of the FCB group superphylum have the potential to synthesize archaeal ether lipids.</title>
        <authorList>
            <person name="Villanueva L."/>
            <person name="Von Meijenfeldt F.A.B."/>
            <person name="Westbye A.B."/>
            <person name="Yadav S."/>
            <person name="Hopmans E.C."/>
            <person name="Dutilh B.E."/>
            <person name="Sinninghe Damste J.S."/>
        </authorList>
    </citation>
    <scope>NUCLEOTIDE SEQUENCE [LARGE SCALE GENOMIC DNA]</scope>
    <source>
        <strain evidence="2">NIOZ-UU27</strain>
    </source>
</reference>
<dbReference type="InterPro" id="IPR041682">
    <property type="entry name" value="AAA_14"/>
</dbReference>
<evidence type="ECO:0000259" key="1">
    <source>
        <dbReference type="Pfam" id="PF13173"/>
    </source>
</evidence>